<gene>
    <name evidence="2" type="ORF">K435DRAFT_873614</name>
</gene>
<proteinExistence type="predicted"/>
<evidence type="ECO:0000256" key="1">
    <source>
        <dbReference type="SAM" id="MobiDB-lite"/>
    </source>
</evidence>
<organism evidence="2 3">
    <name type="scientific">Dendrothele bispora (strain CBS 962.96)</name>
    <dbReference type="NCBI Taxonomy" id="1314807"/>
    <lineage>
        <taxon>Eukaryota</taxon>
        <taxon>Fungi</taxon>
        <taxon>Dikarya</taxon>
        <taxon>Basidiomycota</taxon>
        <taxon>Agaricomycotina</taxon>
        <taxon>Agaricomycetes</taxon>
        <taxon>Agaricomycetidae</taxon>
        <taxon>Agaricales</taxon>
        <taxon>Agaricales incertae sedis</taxon>
        <taxon>Dendrothele</taxon>
    </lineage>
</organism>
<reference evidence="2 3" key="1">
    <citation type="journal article" date="2019" name="Nat. Ecol. Evol.">
        <title>Megaphylogeny resolves global patterns of mushroom evolution.</title>
        <authorList>
            <person name="Varga T."/>
            <person name="Krizsan K."/>
            <person name="Foldi C."/>
            <person name="Dima B."/>
            <person name="Sanchez-Garcia M."/>
            <person name="Sanchez-Ramirez S."/>
            <person name="Szollosi G.J."/>
            <person name="Szarkandi J.G."/>
            <person name="Papp V."/>
            <person name="Albert L."/>
            <person name="Andreopoulos W."/>
            <person name="Angelini C."/>
            <person name="Antonin V."/>
            <person name="Barry K.W."/>
            <person name="Bougher N.L."/>
            <person name="Buchanan P."/>
            <person name="Buyck B."/>
            <person name="Bense V."/>
            <person name="Catcheside P."/>
            <person name="Chovatia M."/>
            <person name="Cooper J."/>
            <person name="Damon W."/>
            <person name="Desjardin D."/>
            <person name="Finy P."/>
            <person name="Geml J."/>
            <person name="Haridas S."/>
            <person name="Hughes K."/>
            <person name="Justo A."/>
            <person name="Karasinski D."/>
            <person name="Kautmanova I."/>
            <person name="Kiss B."/>
            <person name="Kocsube S."/>
            <person name="Kotiranta H."/>
            <person name="LaButti K.M."/>
            <person name="Lechner B.E."/>
            <person name="Liimatainen K."/>
            <person name="Lipzen A."/>
            <person name="Lukacs Z."/>
            <person name="Mihaltcheva S."/>
            <person name="Morgado L.N."/>
            <person name="Niskanen T."/>
            <person name="Noordeloos M.E."/>
            <person name="Ohm R.A."/>
            <person name="Ortiz-Santana B."/>
            <person name="Ovrebo C."/>
            <person name="Racz N."/>
            <person name="Riley R."/>
            <person name="Savchenko A."/>
            <person name="Shiryaev A."/>
            <person name="Soop K."/>
            <person name="Spirin V."/>
            <person name="Szebenyi C."/>
            <person name="Tomsovsky M."/>
            <person name="Tulloss R.E."/>
            <person name="Uehling J."/>
            <person name="Grigoriev I.V."/>
            <person name="Vagvolgyi C."/>
            <person name="Papp T."/>
            <person name="Martin F.M."/>
            <person name="Miettinen O."/>
            <person name="Hibbett D.S."/>
            <person name="Nagy L.G."/>
        </authorList>
    </citation>
    <scope>NUCLEOTIDE SEQUENCE [LARGE SCALE GENOMIC DNA]</scope>
    <source>
        <strain evidence="2 3">CBS 962.96</strain>
    </source>
</reference>
<feature type="region of interest" description="Disordered" evidence="1">
    <location>
        <begin position="67"/>
        <end position="107"/>
    </location>
</feature>
<sequence>MNASGSNILGEGPQTRSTSAHANTTPVHAPLTGPRSNVLTPSINIFNTFRKPKPSEADSEIVMTQLGPLQGTSGSSELSPMDPKGKGKEVAVDSGISDPLSAPSLTSTVKLPPNSLAATVKNFDKVSEQHFPFHYDIPPMGMPTPSKAYVKALFKGTSSQGPTHWHAYL</sequence>
<dbReference type="Proteomes" id="UP000297245">
    <property type="component" value="Unassembled WGS sequence"/>
</dbReference>
<name>A0A4S8KZ14_DENBC</name>
<evidence type="ECO:0000313" key="2">
    <source>
        <dbReference type="EMBL" id="THU81163.1"/>
    </source>
</evidence>
<evidence type="ECO:0000313" key="3">
    <source>
        <dbReference type="Proteomes" id="UP000297245"/>
    </source>
</evidence>
<accession>A0A4S8KZ14</accession>
<feature type="region of interest" description="Disordered" evidence="1">
    <location>
        <begin position="1"/>
        <end position="39"/>
    </location>
</feature>
<keyword evidence="3" id="KW-1185">Reference proteome</keyword>
<protein>
    <submittedName>
        <fullName evidence="2">Uncharacterized protein</fullName>
    </submittedName>
</protein>
<dbReference type="AlphaFoldDB" id="A0A4S8KZ14"/>
<feature type="compositionally biased region" description="Polar residues" evidence="1">
    <location>
        <begin position="14"/>
        <end position="26"/>
    </location>
</feature>
<dbReference type="EMBL" id="ML179833">
    <property type="protein sequence ID" value="THU81163.1"/>
    <property type="molecule type" value="Genomic_DNA"/>
</dbReference>